<dbReference type="Proteomes" id="UP000823604">
    <property type="component" value="Unassembled WGS sequence"/>
</dbReference>
<evidence type="ECO:0000313" key="3">
    <source>
        <dbReference type="Proteomes" id="UP000823604"/>
    </source>
</evidence>
<accession>A0A9D9IIG3</accession>
<evidence type="ECO:0000256" key="1">
    <source>
        <dbReference type="SAM" id="SignalP"/>
    </source>
</evidence>
<evidence type="ECO:0000313" key="2">
    <source>
        <dbReference type="EMBL" id="MBO8472765.1"/>
    </source>
</evidence>
<gene>
    <name evidence="2" type="ORF">IAB81_03970</name>
</gene>
<feature type="chain" id="PRO_5038790063" description="Helix-hairpin-helix domain-containing protein" evidence="1">
    <location>
        <begin position="27"/>
        <end position="627"/>
    </location>
</feature>
<keyword evidence="1" id="KW-0732">Signal</keyword>
<sequence length="627" mass="67872">MCCGFPYAGRLFLAVLLFFCCSSSYAQSPAAPDEKDYDAVADSLYSLLAEDAGIDGEAAADYVDELIGSYRRFLRFPLDINKASRRELERAGFLGQYRIASFLDYRERFGDVLSLTELANIPGFGRDYVKGISGMISLGNYVPAGYSSAQGGDWAHDIMSRLKYRAFGAEKMANPVDRLFKYKAASVSGVSFGIAARSVPGDGFFPPGSLSAFVSYEPKSKVFRKIIIGDYNARFGQGGLMWSSFTMNSLSSGTAFMKTEPGITGYCTGGSGVRLRGTAVELAAGDVSVSLMGSYKYDYAAAGGHAGVPFLAGANFSYWFPRFKVGITGIWYGTDGGGALKDAGYGVSADVRLQLSAVSLYAEAAYEESLGVWAGAEMPVGERWDCSVAGRFVPTGFKGEYSSPFSSDSGAGNECALSVLLRRRAGMSKDMILAADMAYFPETKSIGSGVDFQFKCRGEWRKDALKTVASLTLRGMYDITSSFRAEWYAGLPKDVNGSGFAVNVRADVSLYSGLTAESSPVGCGRAVSAEGSYRVAGRFSSVLAVYARLALFHCDGWGERIYCYERDLYGSMSVPALYGRGVSSYLMAVYRPCRWLKLSFKAGAGWYNRKKEETCIVDLKFQCEVSL</sequence>
<comment type="caution">
    <text evidence="2">The sequence shown here is derived from an EMBL/GenBank/DDBJ whole genome shotgun (WGS) entry which is preliminary data.</text>
</comment>
<name>A0A9D9IIG3_9BACT</name>
<dbReference type="InterPro" id="IPR010994">
    <property type="entry name" value="RuvA_2-like"/>
</dbReference>
<organism evidence="2 3">
    <name type="scientific">Candidatus Merdivivens pullicola</name>
    <dbReference type="NCBI Taxonomy" id="2840872"/>
    <lineage>
        <taxon>Bacteria</taxon>
        <taxon>Pseudomonadati</taxon>
        <taxon>Bacteroidota</taxon>
        <taxon>Bacteroidia</taxon>
        <taxon>Bacteroidales</taxon>
        <taxon>Muribaculaceae</taxon>
        <taxon>Muribaculaceae incertae sedis</taxon>
        <taxon>Candidatus Merdivivens</taxon>
    </lineage>
</organism>
<reference evidence="2" key="2">
    <citation type="journal article" date="2021" name="PeerJ">
        <title>Extensive microbial diversity within the chicken gut microbiome revealed by metagenomics and culture.</title>
        <authorList>
            <person name="Gilroy R."/>
            <person name="Ravi A."/>
            <person name="Getino M."/>
            <person name="Pursley I."/>
            <person name="Horton D.L."/>
            <person name="Alikhan N.F."/>
            <person name="Baker D."/>
            <person name="Gharbi K."/>
            <person name="Hall N."/>
            <person name="Watson M."/>
            <person name="Adriaenssens E.M."/>
            <person name="Foster-Nyarko E."/>
            <person name="Jarju S."/>
            <person name="Secka A."/>
            <person name="Antonio M."/>
            <person name="Oren A."/>
            <person name="Chaudhuri R.R."/>
            <person name="La Ragione R."/>
            <person name="Hildebrand F."/>
            <person name="Pallen M.J."/>
        </authorList>
    </citation>
    <scope>NUCLEOTIDE SEQUENCE</scope>
    <source>
        <strain evidence="2">B1-8020</strain>
    </source>
</reference>
<dbReference type="SUPFAM" id="SSF47781">
    <property type="entry name" value="RuvA domain 2-like"/>
    <property type="match status" value="1"/>
</dbReference>
<dbReference type="EMBL" id="JADIMA010000036">
    <property type="protein sequence ID" value="MBO8472765.1"/>
    <property type="molecule type" value="Genomic_DNA"/>
</dbReference>
<evidence type="ECO:0008006" key="4">
    <source>
        <dbReference type="Google" id="ProtNLM"/>
    </source>
</evidence>
<proteinExistence type="predicted"/>
<dbReference type="AlphaFoldDB" id="A0A9D9IIG3"/>
<protein>
    <recommendedName>
        <fullName evidence="4">Helix-hairpin-helix domain-containing protein</fullName>
    </recommendedName>
</protein>
<feature type="signal peptide" evidence="1">
    <location>
        <begin position="1"/>
        <end position="26"/>
    </location>
</feature>
<reference evidence="2" key="1">
    <citation type="submission" date="2020-10" db="EMBL/GenBank/DDBJ databases">
        <authorList>
            <person name="Gilroy R."/>
        </authorList>
    </citation>
    <scope>NUCLEOTIDE SEQUENCE</scope>
    <source>
        <strain evidence="2">B1-8020</strain>
    </source>
</reference>